<dbReference type="Proteomes" id="UP000199134">
    <property type="component" value="Unassembled WGS sequence"/>
</dbReference>
<accession>A0A1H0IWP1</accession>
<dbReference type="OrthoDB" id="1452521at2"/>
<reference evidence="2" key="1">
    <citation type="submission" date="2016-10" db="EMBL/GenBank/DDBJ databases">
        <authorList>
            <person name="de Groot N.N."/>
        </authorList>
    </citation>
    <scope>NUCLEOTIDE SEQUENCE [LARGE SCALE GENOMIC DNA]</scope>
    <source>
        <strain evidence="2">BP1-145</strain>
    </source>
</reference>
<protein>
    <submittedName>
        <fullName evidence="1">Uncharacterized protein</fullName>
    </submittedName>
</protein>
<dbReference type="EMBL" id="FNIW01000017">
    <property type="protein sequence ID" value="SDO35887.1"/>
    <property type="molecule type" value="Genomic_DNA"/>
</dbReference>
<proteinExistence type="predicted"/>
<evidence type="ECO:0000313" key="2">
    <source>
        <dbReference type="Proteomes" id="UP000199134"/>
    </source>
</evidence>
<name>A0A1H0IWP1_9BACT</name>
<dbReference type="AlphaFoldDB" id="A0A1H0IWP1"/>
<sequence>MKIENVAFPYPVLGIGNDITSNFTWHYSVDQNNYEYLITIDIQLNNESIENYIKYDLADYICEIECISTFVRKCERSKDGHFDIRLPKSLVAHEVVFELSVVVKYSIEDYENKDINPIYNGYQISLEPGDLMAYIGRGKFSADIVYEKLKRIDTFMIIREDANISQTEFKFDSYDGKIEILIPSSMYKHYKEEIKGNSNYAAIIHGSLVFNALLSALYNIDTYPDSLWARCIKTRIEKDPEIAKLNIDPSDEDDREQLPRLAQALLGDPFKRLFTGIEKIHESLNFDVED</sequence>
<dbReference type="RefSeq" id="WP_091854312.1">
    <property type="nucleotide sequence ID" value="NZ_FNIW01000017.1"/>
</dbReference>
<evidence type="ECO:0000313" key="1">
    <source>
        <dbReference type="EMBL" id="SDO35887.1"/>
    </source>
</evidence>
<organism evidence="1 2">
    <name type="scientific">Prevotella communis</name>
    <dbReference type="NCBI Taxonomy" id="2913614"/>
    <lineage>
        <taxon>Bacteria</taxon>
        <taxon>Pseudomonadati</taxon>
        <taxon>Bacteroidota</taxon>
        <taxon>Bacteroidia</taxon>
        <taxon>Bacteroidales</taxon>
        <taxon>Prevotellaceae</taxon>
        <taxon>Prevotella</taxon>
    </lineage>
</organism>
<comment type="caution">
    <text evidence="1">The sequence shown here is derived from an EMBL/GenBank/DDBJ whole genome shotgun (WGS) entry which is preliminary data.</text>
</comment>
<gene>
    <name evidence="1" type="ORF">SAMN04487900_11712</name>
</gene>